<gene>
    <name evidence="1" type="ORF">BV898_00180</name>
</gene>
<reference evidence="2" key="1">
    <citation type="submission" date="2017-01" db="EMBL/GenBank/DDBJ databases">
        <title>Comparative genomics of anhydrobiosis in the tardigrade Hypsibius dujardini.</title>
        <authorList>
            <person name="Yoshida Y."/>
            <person name="Koutsovoulos G."/>
            <person name="Laetsch D."/>
            <person name="Stevens L."/>
            <person name="Kumar S."/>
            <person name="Horikawa D."/>
            <person name="Ishino K."/>
            <person name="Komine S."/>
            <person name="Tomita M."/>
            <person name="Blaxter M."/>
            <person name="Arakawa K."/>
        </authorList>
    </citation>
    <scope>NUCLEOTIDE SEQUENCE [LARGE SCALE GENOMIC DNA]</scope>
    <source>
        <strain evidence="2">Z151</strain>
    </source>
</reference>
<dbReference type="AlphaFoldDB" id="A0A1W0XEY7"/>
<accession>A0A1W0XEY7</accession>
<sequence length="321" mass="36741">MTKKRTLYCLATTSILCALIPLVWTTNRYYGTYIVYGTGDTIINTAQAHSGPEHGKRRWNVECLDGEAVIGIHDLQDDFQKLVNVWCKFMFPFKQYTNGLYPYYPDCFVRNYTFQFHCYSPKYHEVSVNSFITGFWDNDAQFFNFRRVVDDQNPYKCCKTPPNYYVDYQSCYYMPAKDQYGEYYDATTIILLYCASGYAMTGLAKKISPFSMDYHVEWIQCCRIGFGAQPVFKPPRHSYSYGSYANSSYPNRPPAGYASQYSGQNLGPRGLKREGGDIYAGGQSQTDKAASYTGGFYGAHRSLDDEDDTILRTSLHETGSM</sequence>
<organism evidence="1 2">
    <name type="scientific">Hypsibius exemplaris</name>
    <name type="common">Freshwater tardigrade</name>
    <dbReference type="NCBI Taxonomy" id="2072580"/>
    <lineage>
        <taxon>Eukaryota</taxon>
        <taxon>Metazoa</taxon>
        <taxon>Ecdysozoa</taxon>
        <taxon>Tardigrada</taxon>
        <taxon>Eutardigrada</taxon>
        <taxon>Parachela</taxon>
        <taxon>Hypsibioidea</taxon>
        <taxon>Hypsibiidae</taxon>
        <taxon>Hypsibius</taxon>
    </lineage>
</organism>
<dbReference type="OrthoDB" id="10337145at2759"/>
<dbReference type="Proteomes" id="UP000192578">
    <property type="component" value="Unassembled WGS sequence"/>
</dbReference>
<proteinExistence type="predicted"/>
<name>A0A1W0XEY7_HYPEX</name>
<evidence type="ECO:0000313" key="1">
    <source>
        <dbReference type="EMBL" id="OQV26050.1"/>
    </source>
</evidence>
<keyword evidence="2" id="KW-1185">Reference proteome</keyword>
<protein>
    <submittedName>
        <fullName evidence="1">Uncharacterized protein</fullName>
    </submittedName>
</protein>
<dbReference type="EMBL" id="MTYJ01000001">
    <property type="protein sequence ID" value="OQV26050.1"/>
    <property type="molecule type" value="Genomic_DNA"/>
</dbReference>
<evidence type="ECO:0000313" key="2">
    <source>
        <dbReference type="Proteomes" id="UP000192578"/>
    </source>
</evidence>
<comment type="caution">
    <text evidence="1">The sequence shown here is derived from an EMBL/GenBank/DDBJ whole genome shotgun (WGS) entry which is preliminary data.</text>
</comment>